<dbReference type="PANTHER" id="PTHR43638">
    <property type="entry name" value="OXIDOREDUCTASE, ALDO/KETO REDUCTASE FAMILY PROTEIN"/>
    <property type="match status" value="1"/>
</dbReference>
<name>A0ABV5D1Y5_9ACTN</name>
<comment type="caution">
    <text evidence="2">The sequence shown here is derived from an EMBL/GenBank/DDBJ whole genome shotgun (WGS) entry which is preliminary data.</text>
</comment>
<gene>
    <name evidence="2" type="ORF">AAFH96_35155</name>
</gene>
<dbReference type="PIRSF" id="PIRSF000097">
    <property type="entry name" value="AKR"/>
    <property type="match status" value="1"/>
</dbReference>
<evidence type="ECO:0000313" key="2">
    <source>
        <dbReference type="EMBL" id="MFB6398274.1"/>
    </source>
</evidence>
<sequence length="282" mass="30771">MTQTAQRAINLPSGDAVPVLGLGTWGMAEDVRRRDEEVAALRLGLDLGMHMIDTAELYADGAAEQLVGEVIRGRRDEVFIVDKVSPTNASATGAVNACERSLRRLGTDRIDLFLLHWRGTVPLEETITAMTTLVTEGRIRHWGVSNFDLPDLVELTSLPGGTAVEANQVLYNLGNRGIEWELLPRCREAGLPVMAYSPLGRGRVLGDPALREVAIRHDAKPAQVALAWTLRQEGVCAIPKASTPGHIRDLWGAFDLRLTGDDLTILDRAFPPPNGQTTLEML</sequence>
<proteinExistence type="predicted"/>
<dbReference type="InterPro" id="IPR036812">
    <property type="entry name" value="NAD(P)_OxRdtase_dom_sf"/>
</dbReference>
<evidence type="ECO:0000259" key="1">
    <source>
        <dbReference type="Pfam" id="PF00248"/>
    </source>
</evidence>
<protein>
    <submittedName>
        <fullName evidence="2">Aldo/keto reductase</fullName>
    </submittedName>
</protein>
<evidence type="ECO:0000313" key="3">
    <source>
        <dbReference type="Proteomes" id="UP001582793"/>
    </source>
</evidence>
<dbReference type="EMBL" id="JBCGDC010000220">
    <property type="protein sequence ID" value="MFB6398274.1"/>
    <property type="molecule type" value="Genomic_DNA"/>
</dbReference>
<dbReference type="Proteomes" id="UP001582793">
    <property type="component" value="Unassembled WGS sequence"/>
</dbReference>
<dbReference type="PRINTS" id="PR00069">
    <property type="entry name" value="ALDKETRDTASE"/>
</dbReference>
<dbReference type="SUPFAM" id="SSF51430">
    <property type="entry name" value="NAD(P)-linked oxidoreductase"/>
    <property type="match status" value="1"/>
</dbReference>
<reference evidence="2 3" key="1">
    <citation type="submission" date="2024-04" db="EMBL/GenBank/DDBJ databases">
        <title>Polymorphospora sp. isolated from Baiyangdian Lake in Xiong'an New Area.</title>
        <authorList>
            <person name="Zhang X."/>
            <person name="Liu J."/>
        </authorList>
    </citation>
    <scope>NUCLEOTIDE SEQUENCE [LARGE SCALE GENOMIC DNA]</scope>
    <source>
        <strain evidence="2 3">2-325</strain>
    </source>
</reference>
<dbReference type="CDD" id="cd19138">
    <property type="entry name" value="AKR_YeaE"/>
    <property type="match status" value="1"/>
</dbReference>
<feature type="domain" description="NADP-dependent oxidoreductase" evidence="1">
    <location>
        <begin position="20"/>
        <end position="268"/>
    </location>
</feature>
<dbReference type="InterPro" id="IPR023210">
    <property type="entry name" value="NADP_OxRdtase_dom"/>
</dbReference>
<dbReference type="Gene3D" id="3.20.20.100">
    <property type="entry name" value="NADP-dependent oxidoreductase domain"/>
    <property type="match status" value="1"/>
</dbReference>
<organism evidence="2 3">
    <name type="scientific">Polymorphospora lycopeni</name>
    <dbReference type="NCBI Taxonomy" id="3140240"/>
    <lineage>
        <taxon>Bacteria</taxon>
        <taxon>Bacillati</taxon>
        <taxon>Actinomycetota</taxon>
        <taxon>Actinomycetes</taxon>
        <taxon>Micromonosporales</taxon>
        <taxon>Micromonosporaceae</taxon>
        <taxon>Polymorphospora</taxon>
    </lineage>
</organism>
<keyword evidence="3" id="KW-1185">Reference proteome</keyword>
<dbReference type="PANTHER" id="PTHR43638:SF3">
    <property type="entry name" value="ALDEHYDE REDUCTASE"/>
    <property type="match status" value="1"/>
</dbReference>
<dbReference type="Pfam" id="PF00248">
    <property type="entry name" value="Aldo_ket_red"/>
    <property type="match status" value="1"/>
</dbReference>
<dbReference type="InterPro" id="IPR020471">
    <property type="entry name" value="AKR"/>
</dbReference>
<accession>A0ABV5D1Y5</accession>
<dbReference type="RefSeq" id="WP_364214091.1">
    <property type="nucleotide sequence ID" value="NZ_JBCGDC010000220.1"/>
</dbReference>